<evidence type="ECO:0000313" key="6">
    <source>
        <dbReference type="Proteomes" id="UP000435112"/>
    </source>
</evidence>
<evidence type="ECO:0000313" key="5">
    <source>
        <dbReference type="Proteomes" id="UP000434957"/>
    </source>
</evidence>
<evidence type="ECO:0000313" key="3">
    <source>
        <dbReference type="EMBL" id="KAE9292876.1"/>
    </source>
</evidence>
<gene>
    <name evidence="1" type="ORF">PR001_g23451</name>
    <name evidence="2" type="ORF">PR002_g21080</name>
    <name evidence="3" type="ORF">PR003_g24648</name>
</gene>
<dbReference type="EMBL" id="QXFT01002808">
    <property type="protein sequence ID" value="KAE9292876.1"/>
    <property type="molecule type" value="Genomic_DNA"/>
</dbReference>
<dbReference type="Proteomes" id="UP000435112">
    <property type="component" value="Unassembled WGS sequence"/>
</dbReference>
<name>A0A6A3J8R0_9STRA</name>
<dbReference type="EMBL" id="QXFV01002783">
    <property type="protein sequence ID" value="KAE8983417.1"/>
    <property type="molecule type" value="Genomic_DNA"/>
</dbReference>
<dbReference type="Proteomes" id="UP000429607">
    <property type="component" value="Unassembled WGS sequence"/>
</dbReference>
<dbReference type="Proteomes" id="UP000434957">
    <property type="component" value="Unassembled WGS sequence"/>
</dbReference>
<proteinExistence type="predicted"/>
<reference evidence="4 6" key="1">
    <citation type="submission" date="2018-09" db="EMBL/GenBank/DDBJ databases">
        <title>Genomic investigation of the strawberry pathogen Phytophthora fragariae indicates pathogenicity is determined by transcriptional variation in three key races.</title>
        <authorList>
            <person name="Adams T.M."/>
            <person name="Armitage A.D."/>
            <person name="Sobczyk M.K."/>
            <person name="Bates H.J."/>
            <person name="Dunwell J.M."/>
            <person name="Nellist C.F."/>
            <person name="Harrison R.J."/>
        </authorList>
    </citation>
    <scope>NUCLEOTIDE SEQUENCE [LARGE SCALE GENOMIC DNA]</scope>
    <source>
        <strain evidence="1 4">SCRP249</strain>
        <strain evidence="2 6">SCRP324</strain>
        <strain evidence="3 5">SCRP333</strain>
    </source>
</reference>
<dbReference type="OrthoDB" id="93641at2759"/>
<dbReference type="EMBL" id="QXFU01002083">
    <property type="protein sequence ID" value="KAE8990722.1"/>
    <property type="molecule type" value="Genomic_DNA"/>
</dbReference>
<sequence length="89" mass="9950">MKSVEMSFTVRQKHETPALVERVGVTITSRQLGIARPTLYDWNKQAAAIQAFKGHATSKTLKGQGRKETFPGVSDLLTYMNDVRREEAA</sequence>
<evidence type="ECO:0000313" key="4">
    <source>
        <dbReference type="Proteomes" id="UP000429607"/>
    </source>
</evidence>
<evidence type="ECO:0008006" key="7">
    <source>
        <dbReference type="Google" id="ProtNLM"/>
    </source>
</evidence>
<evidence type="ECO:0000313" key="1">
    <source>
        <dbReference type="EMBL" id="KAE8983417.1"/>
    </source>
</evidence>
<dbReference type="AlphaFoldDB" id="A0A6A3J8R0"/>
<evidence type="ECO:0000313" key="2">
    <source>
        <dbReference type="EMBL" id="KAE8990722.1"/>
    </source>
</evidence>
<comment type="caution">
    <text evidence="2">The sequence shown here is derived from an EMBL/GenBank/DDBJ whole genome shotgun (WGS) entry which is preliminary data.</text>
</comment>
<protein>
    <recommendedName>
        <fullName evidence="7">HTH psq-type domain-containing protein</fullName>
    </recommendedName>
</protein>
<keyword evidence="5" id="KW-1185">Reference proteome</keyword>
<accession>A0A6A3J8R0</accession>
<organism evidence="2 6">
    <name type="scientific">Phytophthora rubi</name>
    <dbReference type="NCBI Taxonomy" id="129364"/>
    <lineage>
        <taxon>Eukaryota</taxon>
        <taxon>Sar</taxon>
        <taxon>Stramenopiles</taxon>
        <taxon>Oomycota</taxon>
        <taxon>Peronosporomycetes</taxon>
        <taxon>Peronosporales</taxon>
        <taxon>Peronosporaceae</taxon>
        <taxon>Phytophthora</taxon>
    </lineage>
</organism>